<feature type="domain" description="CobN/magnesium chelatase" evidence="2">
    <location>
        <begin position="153"/>
        <end position="669"/>
    </location>
</feature>
<dbReference type="Pfam" id="PF02514">
    <property type="entry name" value="CobN-Mg_chel"/>
    <property type="match status" value="2"/>
</dbReference>
<dbReference type="CDD" id="cd10150">
    <property type="entry name" value="CobN_like"/>
    <property type="match status" value="1"/>
</dbReference>
<accession>A0ABQ1VKD6</accession>
<evidence type="ECO:0000256" key="1">
    <source>
        <dbReference type="SAM" id="MobiDB-lite"/>
    </source>
</evidence>
<reference evidence="4" key="1">
    <citation type="journal article" date="2019" name="Int. J. Syst. Evol. Microbiol.">
        <title>The Global Catalogue of Microorganisms (GCM) 10K type strain sequencing project: providing services to taxonomists for standard genome sequencing and annotation.</title>
        <authorList>
            <consortium name="The Broad Institute Genomics Platform"/>
            <consortium name="The Broad Institute Genome Sequencing Center for Infectious Disease"/>
            <person name="Wu L."/>
            <person name="Ma J."/>
        </authorList>
    </citation>
    <scope>NUCLEOTIDE SEQUENCE [LARGE SCALE GENOMIC DNA]</scope>
    <source>
        <strain evidence="4">CGMCC 1.15419</strain>
    </source>
</reference>
<keyword evidence="4" id="KW-1185">Reference proteome</keyword>
<dbReference type="NCBIfam" id="NF008973">
    <property type="entry name" value="PRK12321.1"/>
    <property type="match status" value="1"/>
</dbReference>
<protein>
    <submittedName>
        <fullName evidence="3">Cobaltochelatase subunit CobN</fullName>
    </submittedName>
</protein>
<dbReference type="PANTHER" id="PTHR44119">
    <property type="entry name" value="MAGNESIUM-CHELATASE SUBUNIT CHLH, CHLOROPLASTIC"/>
    <property type="match status" value="1"/>
</dbReference>
<feature type="domain" description="CobN/magnesium chelatase" evidence="2">
    <location>
        <begin position="681"/>
        <end position="1052"/>
    </location>
</feature>
<evidence type="ECO:0000313" key="4">
    <source>
        <dbReference type="Proteomes" id="UP000640509"/>
    </source>
</evidence>
<dbReference type="InterPro" id="IPR003672">
    <property type="entry name" value="CobN/Mg_chltase"/>
</dbReference>
<gene>
    <name evidence="3" type="primary">cobN</name>
    <name evidence="3" type="ORF">GCM10011402_28810</name>
</gene>
<organism evidence="3 4">
    <name type="scientific">Paracoccus acridae</name>
    <dbReference type="NCBI Taxonomy" id="1795310"/>
    <lineage>
        <taxon>Bacteria</taxon>
        <taxon>Pseudomonadati</taxon>
        <taxon>Pseudomonadota</taxon>
        <taxon>Alphaproteobacteria</taxon>
        <taxon>Rhodobacterales</taxon>
        <taxon>Paracoccaceae</taxon>
        <taxon>Paracoccus</taxon>
    </lineage>
</organism>
<evidence type="ECO:0000313" key="3">
    <source>
        <dbReference type="EMBL" id="GGF74398.1"/>
    </source>
</evidence>
<sequence>MHVLFRESHGLDETAQPEDLGQSPADLVVLSFSDSDLGAFAAGWRRGRDQLPTLRLANLSRLRHPLSVDTYAERTLPAAKGILVRLIGGRSYWPYGVDELSRMAREKGIALAFLPADGQPDPVLDEASTLPVSTLRHLTKLCEAGGELAAHDALALLTSAAGLETAPPHGATMLPNHGFWHPEPGPIKEFQRDDRPLVLIPFYRAWAAASDTASINALIRAFEARDVQAVGLFLPSLKDAAAADWLRAMLPRLAPAAIVNATAFAGRAGDASPLDAPGVPVFQVIHATSDRAAWEGSERGLSAADLAMHVALPELDGRINAGVISFKDMTDTDPALQFGLQRHSPDAERIDAVVTRVMNWRRLQELASSERRVALILSTYPGKEWRMAHAVGLDALASAAAIARQLGLEITSETILRDLKATRLRWSLTAYEDALSSLSECLRRNLEEAHGKMAAEPEFQAFWAGNLLLALQPERGKAATREADYHDLSHVPGHDYLSYYLWLKHGAKIDAIIHVGAHGTLEWLPGKAAALSRDCWPEALTSGVPVLYPFIVNDPGEAAQARRRLGALTLGHLPPPLVSSGMPERLLRLESLLDEYSTADGLDPARRLRLITLIRAEAREHDLEAELGIKTGASAAEAITAIDRFVCDLKESQFGDGLHVWGEGTPDEKGRAQGDPMSLASERAAIHAALAGQRIAAGPSGSPYRGRLDVLPTGRNLYGVDPRAVPSRAAWPQGVRLAEELVRRHLQDHGDYPQGLVVNLWGSATMRTAGEDFAMALHLAGLMPIWDAASERVTGFEVTPLALMDRPRIEVTLRVSGLFRDTFPDLVVLFQQGCAALAARDEAEDMNPYVAAAPGSHVFAPAPGRFGTGITDDMTAEAAGRAWLETSAFGHDGTPDRAVLEARLRAADGFVLSQDLPETDLLLAMDYAAHEAGFAAARAALGLGPTALYHLDATRPDTPRARLLPEEIARVVRARATNPRWLAGMMRHGFRGAAEIAATLEHMAAFARMAHAVPEHLFALYHEATLGSAEVRDFLAEENPGALAAMQAIFAEFGIGHDLRRNSVARLPT</sequence>
<evidence type="ECO:0000259" key="2">
    <source>
        <dbReference type="Pfam" id="PF02514"/>
    </source>
</evidence>
<name>A0ABQ1VKD6_9RHOB</name>
<comment type="caution">
    <text evidence="3">The sequence shown here is derived from an EMBL/GenBank/DDBJ whole genome shotgun (WGS) entry which is preliminary data.</text>
</comment>
<dbReference type="Proteomes" id="UP000640509">
    <property type="component" value="Unassembled WGS sequence"/>
</dbReference>
<dbReference type="RefSeq" id="WP_188715852.1">
    <property type="nucleotide sequence ID" value="NZ_BMIV01000011.1"/>
</dbReference>
<dbReference type="PANTHER" id="PTHR44119:SF4">
    <property type="entry name" value="AEROBIC COBALTOCHELATASE SUBUNIT COBN"/>
    <property type="match status" value="1"/>
</dbReference>
<proteinExistence type="predicted"/>
<feature type="compositionally biased region" description="Basic and acidic residues" evidence="1">
    <location>
        <begin position="1"/>
        <end position="12"/>
    </location>
</feature>
<dbReference type="EMBL" id="BMIV01000011">
    <property type="protein sequence ID" value="GGF74398.1"/>
    <property type="molecule type" value="Genomic_DNA"/>
</dbReference>
<feature type="region of interest" description="Disordered" evidence="1">
    <location>
        <begin position="1"/>
        <end position="20"/>
    </location>
</feature>